<sequence>MVHQALGRFFKVAAIAANIVVLNLLWLITSLPIITVFPSTFAAYAVVQDWKRDENGAVIGPYFQAWKKQFARSYMMGVPTLGIGLIIYVELRYFGQAHALFGYLMLGLVASLALIYICCSIYLLPLAVQANLSVGQTMKTALYVGIRKILPTCLLILPIWLISIGLGIAVPFLGIVCLVSLTFWLTSLLTGKHIAALFG</sequence>
<keyword evidence="3" id="KW-1185">Reference proteome</keyword>
<dbReference type="EMBL" id="JBHUCX010000004">
    <property type="protein sequence ID" value="MFD1673265.1"/>
    <property type="molecule type" value="Genomic_DNA"/>
</dbReference>
<feature type="transmembrane region" description="Helical" evidence="1">
    <location>
        <begin position="159"/>
        <end position="185"/>
    </location>
</feature>
<feature type="transmembrane region" description="Helical" evidence="1">
    <location>
        <begin position="12"/>
        <end position="34"/>
    </location>
</feature>
<name>A0ABW4JCT0_9BACL</name>
<evidence type="ECO:0000313" key="2">
    <source>
        <dbReference type="EMBL" id="MFD1673265.1"/>
    </source>
</evidence>
<gene>
    <name evidence="2" type="ORF">ACFSB2_00830</name>
</gene>
<organism evidence="2 3">
    <name type="scientific">Alicyclobacillus fodiniaquatilis</name>
    <dbReference type="NCBI Taxonomy" id="1661150"/>
    <lineage>
        <taxon>Bacteria</taxon>
        <taxon>Bacillati</taxon>
        <taxon>Bacillota</taxon>
        <taxon>Bacilli</taxon>
        <taxon>Bacillales</taxon>
        <taxon>Alicyclobacillaceae</taxon>
        <taxon>Alicyclobacillus</taxon>
    </lineage>
</organism>
<keyword evidence="1" id="KW-0472">Membrane</keyword>
<evidence type="ECO:0000313" key="3">
    <source>
        <dbReference type="Proteomes" id="UP001597079"/>
    </source>
</evidence>
<dbReference type="Pfam" id="PF04854">
    <property type="entry name" value="DUF624"/>
    <property type="match status" value="1"/>
</dbReference>
<dbReference type="InterPro" id="IPR006938">
    <property type="entry name" value="DUF624"/>
</dbReference>
<keyword evidence="1" id="KW-0812">Transmembrane</keyword>
<proteinExistence type="predicted"/>
<comment type="caution">
    <text evidence="2">The sequence shown here is derived from an EMBL/GenBank/DDBJ whole genome shotgun (WGS) entry which is preliminary data.</text>
</comment>
<evidence type="ECO:0000256" key="1">
    <source>
        <dbReference type="SAM" id="Phobius"/>
    </source>
</evidence>
<feature type="transmembrane region" description="Helical" evidence="1">
    <location>
        <begin position="71"/>
        <end position="89"/>
    </location>
</feature>
<reference evidence="3" key="1">
    <citation type="journal article" date="2019" name="Int. J. Syst. Evol. Microbiol.">
        <title>The Global Catalogue of Microorganisms (GCM) 10K type strain sequencing project: providing services to taxonomists for standard genome sequencing and annotation.</title>
        <authorList>
            <consortium name="The Broad Institute Genomics Platform"/>
            <consortium name="The Broad Institute Genome Sequencing Center for Infectious Disease"/>
            <person name="Wu L."/>
            <person name="Ma J."/>
        </authorList>
    </citation>
    <scope>NUCLEOTIDE SEQUENCE [LARGE SCALE GENOMIC DNA]</scope>
    <source>
        <strain evidence="3">CGMCC 1.12286</strain>
    </source>
</reference>
<keyword evidence="1" id="KW-1133">Transmembrane helix</keyword>
<accession>A0ABW4JCT0</accession>
<protein>
    <submittedName>
        <fullName evidence="2">YesL family protein</fullName>
    </submittedName>
</protein>
<dbReference type="RefSeq" id="WP_377940625.1">
    <property type="nucleotide sequence ID" value="NZ_JBHUCX010000004.1"/>
</dbReference>
<dbReference type="Proteomes" id="UP001597079">
    <property type="component" value="Unassembled WGS sequence"/>
</dbReference>
<feature type="transmembrane region" description="Helical" evidence="1">
    <location>
        <begin position="101"/>
        <end position="124"/>
    </location>
</feature>